<comment type="caution">
    <text evidence="2">The sequence shown here is derived from an EMBL/GenBank/DDBJ whole genome shotgun (WGS) entry which is preliminary data.</text>
</comment>
<evidence type="ECO:0000313" key="2">
    <source>
        <dbReference type="EMBL" id="EMP08060.1"/>
    </source>
</evidence>
<dbReference type="GO" id="GO:0030170">
    <property type="term" value="F:pyridoxal phosphate binding"/>
    <property type="evidence" value="ECO:0007669"/>
    <property type="project" value="InterPro"/>
</dbReference>
<name>M7A218_LEPIR</name>
<proteinExistence type="predicted"/>
<sequence>MGVLESYQKIYEELQQLRPENPPTLIAVSKFQPIEKIKEAIGCGVVHFGENRIQEGIEKFSQWLKDKNTSLVLHHIGPVQSGTLRKLFLGYSYAHGVGSVGIVNELLTRALREKKKFYTFYKQI</sequence>
<dbReference type="AlphaFoldDB" id="M7A218"/>
<dbReference type="BioCyc" id="LINT1193029:G11R4-337-MONOMER"/>
<reference evidence="2 3" key="1">
    <citation type="submission" date="2013-01" db="EMBL/GenBank/DDBJ databases">
        <authorList>
            <person name="Harkins D.M."/>
            <person name="Durkin A.S."/>
            <person name="Brinkac L.M."/>
            <person name="Haft D.H."/>
            <person name="Selengut J.D."/>
            <person name="Sanka R."/>
            <person name="DePew J."/>
            <person name="Purushe J."/>
            <person name="Picardeau M."/>
            <person name="Werts C."/>
            <person name="Goarant C."/>
            <person name="Vinetz J.M."/>
            <person name="Sutton G.G."/>
            <person name="Nierman W.C."/>
            <person name="Fouts D.E."/>
        </authorList>
    </citation>
    <scope>NUCLEOTIDE SEQUENCE [LARGE SCALE GENOMIC DNA]</scope>
    <source>
        <strain evidence="2 3">200701872</strain>
    </source>
</reference>
<dbReference type="Gene3D" id="3.20.20.10">
    <property type="entry name" value="Alanine racemase"/>
    <property type="match status" value="1"/>
</dbReference>
<dbReference type="SUPFAM" id="SSF51419">
    <property type="entry name" value="PLP-binding barrel"/>
    <property type="match status" value="1"/>
</dbReference>
<keyword evidence="1" id="KW-0663">Pyridoxal phosphate</keyword>
<organism evidence="2 3">
    <name type="scientific">Leptospira interrogans serovar Pyrogenes str. 200701872</name>
    <dbReference type="NCBI Taxonomy" id="1193029"/>
    <lineage>
        <taxon>Bacteria</taxon>
        <taxon>Pseudomonadati</taxon>
        <taxon>Spirochaetota</taxon>
        <taxon>Spirochaetia</taxon>
        <taxon>Leptospirales</taxon>
        <taxon>Leptospiraceae</taxon>
        <taxon>Leptospira</taxon>
    </lineage>
</organism>
<gene>
    <name evidence="2" type="ORF">LEP1GSC124_1852</name>
</gene>
<dbReference type="InterPro" id="IPR029066">
    <property type="entry name" value="PLP-binding_barrel"/>
</dbReference>
<dbReference type="EMBL" id="AKWN02000167">
    <property type="protein sequence ID" value="EMP08060.1"/>
    <property type="molecule type" value="Genomic_DNA"/>
</dbReference>
<evidence type="ECO:0000313" key="3">
    <source>
        <dbReference type="Proteomes" id="UP000012117"/>
    </source>
</evidence>
<evidence type="ECO:0000256" key="1">
    <source>
        <dbReference type="ARBA" id="ARBA00022898"/>
    </source>
</evidence>
<protein>
    <submittedName>
        <fullName evidence="2">Alanine racemase, N-terminal domain protein</fullName>
    </submittedName>
</protein>
<dbReference type="PANTHER" id="PTHR10146">
    <property type="entry name" value="PROLINE SYNTHETASE CO-TRANSCRIBED BACTERIAL HOMOLOG PROTEIN"/>
    <property type="match status" value="1"/>
</dbReference>
<dbReference type="InterPro" id="IPR011078">
    <property type="entry name" value="PyrdxlP_homeostasis"/>
</dbReference>
<dbReference type="Proteomes" id="UP000012117">
    <property type="component" value="Unassembled WGS sequence"/>
</dbReference>
<accession>M7A218</accession>
<dbReference type="PANTHER" id="PTHR10146:SF14">
    <property type="entry name" value="PYRIDOXAL PHOSPHATE HOMEOSTASIS PROTEIN"/>
    <property type="match status" value="1"/>
</dbReference>